<dbReference type="AlphaFoldDB" id="A0A8J2K950"/>
<dbReference type="InterPro" id="IPR013087">
    <property type="entry name" value="Znf_C2H2_type"/>
</dbReference>
<sequence length="210" mass="24509">MENKSAVIETESKRELWFLCSFCYRAFLSVKKLTMHKIENHGVTYNALRNPKERTSNSGNVRRSSPRGETLMNPVKGPTIKETVTLRRDQTPRCENIIKKWKTPRKFHALRKTSRKTKLSIHKKISEKPLLKKVLIRNWLKAVTPSLLQHTSLFSPANVDPSWQTSHRRFDPSFANEDVEYSKLEQLGSQLNSWLQYDESRKCLLGTRRA</sequence>
<dbReference type="PROSITE" id="PS00028">
    <property type="entry name" value="ZINC_FINGER_C2H2_1"/>
    <property type="match status" value="1"/>
</dbReference>
<feature type="region of interest" description="Disordered" evidence="1">
    <location>
        <begin position="49"/>
        <end position="72"/>
    </location>
</feature>
<name>A0A8J2K950_9HEXA</name>
<organism evidence="3 4">
    <name type="scientific">Allacma fusca</name>
    <dbReference type="NCBI Taxonomy" id="39272"/>
    <lineage>
        <taxon>Eukaryota</taxon>
        <taxon>Metazoa</taxon>
        <taxon>Ecdysozoa</taxon>
        <taxon>Arthropoda</taxon>
        <taxon>Hexapoda</taxon>
        <taxon>Collembola</taxon>
        <taxon>Symphypleona</taxon>
        <taxon>Sminthuridae</taxon>
        <taxon>Allacma</taxon>
    </lineage>
</organism>
<dbReference type="Proteomes" id="UP000708208">
    <property type="component" value="Unassembled WGS sequence"/>
</dbReference>
<dbReference type="EMBL" id="CAJVCH010216244">
    <property type="protein sequence ID" value="CAG7731619.1"/>
    <property type="molecule type" value="Genomic_DNA"/>
</dbReference>
<protein>
    <recommendedName>
        <fullName evidence="2">C2H2-type domain-containing protein</fullName>
    </recommendedName>
</protein>
<feature type="domain" description="C2H2-type" evidence="2">
    <location>
        <begin position="20"/>
        <end position="41"/>
    </location>
</feature>
<evidence type="ECO:0000313" key="3">
    <source>
        <dbReference type="EMBL" id="CAG7731619.1"/>
    </source>
</evidence>
<gene>
    <name evidence="3" type="ORF">AFUS01_LOCUS20195</name>
</gene>
<evidence type="ECO:0000313" key="4">
    <source>
        <dbReference type="Proteomes" id="UP000708208"/>
    </source>
</evidence>
<accession>A0A8J2K950</accession>
<proteinExistence type="predicted"/>
<comment type="caution">
    <text evidence="3">The sequence shown here is derived from an EMBL/GenBank/DDBJ whole genome shotgun (WGS) entry which is preliminary data.</text>
</comment>
<evidence type="ECO:0000259" key="2">
    <source>
        <dbReference type="PROSITE" id="PS00028"/>
    </source>
</evidence>
<evidence type="ECO:0000256" key="1">
    <source>
        <dbReference type="SAM" id="MobiDB-lite"/>
    </source>
</evidence>
<keyword evidence="4" id="KW-1185">Reference proteome</keyword>
<reference evidence="3" key="1">
    <citation type="submission" date="2021-06" db="EMBL/GenBank/DDBJ databases">
        <authorList>
            <person name="Hodson N. C."/>
            <person name="Mongue J. A."/>
            <person name="Jaron S. K."/>
        </authorList>
    </citation>
    <scope>NUCLEOTIDE SEQUENCE</scope>
</reference>